<feature type="compositionally biased region" description="Basic and acidic residues" evidence="1">
    <location>
        <begin position="53"/>
        <end position="68"/>
    </location>
</feature>
<protein>
    <submittedName>
        <fullName evidence="2">Uncharacterized protein</fullName>
    </submittedName>
</protein>
<proteinExistence type="predicted"/>
<feature type="compositionally biased region" description="Basic residues" evidence="1">
    <location>
        <begin position="289"/>
        <end position="298"/>
    </location>
</feature>
<evidence type="ECO:0000256" key="1">
    <source>
        <dbReference type="SAM" id="MobiDB-lite"/>
    </source>
</evidence>
<feature type="compositionally biased region" description="Basic and acidic residues" evidence="1">
    <location>
        <begin position="391"/>
        <end position="407"/>
    </location>
</feature>
<feature type="compositionally biased region" description="Polar residues" evidence="1">
    <location>
        <begin position="235"/>
        <end position="252"/>
    </location>
</feature>
<organism evidence="2 3">
    <name type="scientific">Caerostris darwini</name>
    <dbReference type="NCBI Taxonomy" id="1538125"/>
    <lineage>
        <taxon>Eukaryota</taxon>
        <taxon>Metazoa</taxon>
        <taxon>Ecdysozoa</taxon>
        <taxon>Arthropoda</taxon>
        <taxon>Chelicerata</taxon>
        <taxon>Arachnida</taxon>
        <taxon>Araneae</taxon>
        <taxon>Araneomorphae</taxon>
        <taxon>Entelegynae</taxon>
        <taxon>Araneoidea</taxon>
        <taxon>Araneidae</taxon>
        <taxon>Caerostris</taxon>
    </lineage>
</organism>
<feature type="region of interest" description="Disordered" evidence="1">
    <location>
        <begin position="235"/>
        <end position="321"/>
    </location>
</feature>
<dbReference type="AlphaFoldDB" id="A0AAV4Q3G6"/>
<dbReference type="EMBL" id="BPLQ01003630">
    <property type="protein sequence ID" value="GIY01953.1"/>
    <property type="molecule type" value="Genomic_DNA"/>
</dbReference>
<reference evidence="2 3" key="1">
    <citation type="submission" date="2021-06" db="EMBL/GenBank/DDBJ databases">
        <title>Caerostris darwini draft genome.</title>
        <authorList>
            <person name="Kono N."/>
            <person name="Arakawa K."/>
        </authorList>
    </citation>
    <scope>NUCLEOTIDE SEQUENCE [LARGE SCALE GENOMIC DNA]</scope>
</reference>
<name>A0AAV4Q3G6_9ARAC</name>
<accession>A0AAV4Q3G6</accession>
<feature type="region of interest" description="Disordered" evidence="1">
    <location>
        <begin position="1"/>
        <end position="98"/>
    </location>
</feature>
<feature type="compositionally biased region" description="Basic and acidic residues" evidence="1">
    <location>
        <begin position="253"/>
        <end position="272"/>
    </location>
</feature>
<gene>
    <name evidence="2" type="ORF">CDAR_81501</name>
</gene>
<evidence type="ECO:0000313" key="3">
    <source>
        <dbReference type="Proteomes" id="UP001054837"/>
    </source>
</evidence>
<evidence type="ECO:0000313" key="2">
    <source>
        <dbReference type="EMBL" id="GIY01953.1"/>
    </source>
</evidence>
<keyword evidence="3" id="KW-1185">Reference proteome</keyword>
<sequence length="416" mass="46886">MPNSDAITSEGNENENYAVQNIPANNGVTSNVDQNVIIDQGSAEREADEDGMEKENETSTEDTDTRTDGEDDNSSEPKENNACLEEIPNSDGIPSCELSGEKNEKYSFIDREIIVYCSFSGQCVQMRHCEILHDKYQYILDRFLSLIRKAVYREKSTMAISSRSSTDETSLCRKSIESTTEILVTVQSTEHPEQEQIEINATSLIDKPMEEHGGIKLNDTKAVHLYADLPQVDNTTQETECSRTQVANGTNRETSKEKKLKTSDSRKGKTKEPGTTSHGTIRSKETLKNRKSTTKLRANHNLTEESRQSGAVKKLSPQKYPKEGENCIEKKKSHFLKEENSQSFNLSACRPKESTDSPLLMRNAFLLKHGDLQLVVKDSADYSFSYTTSPKYDDQGNTKYHKQEFSLKKNLSTEEQ</sequence>
<feature type="compositionally biased region" description="Polar residues" evidence="1">
    <location>
        <begin position="1"/>
        <end position="34"/>
    </location>
</feature>
<feature type="region of interest" description="Disordered" evidence="1">
    <location>
        <begin position="387"/>
        <end position="416"/>
    </location>
</feature>
<comment type="caution">
    <text evidence="2">The sequence shown here is derived from an EMBL/GenBank/DDBJ whole genome shotgun (WGS) entry which is preliminary data.</text>
</comment>
<dbReference type="Proteomes" id="UP001054837">
    <property type="component" value="Unassembled WGS sequence"/>
</dbReference>